<dbReference type="GO" id="GO:0004359">
    <property type="term" value="F:glutaminase activity"/>
    <property type="evidence" value="ECO:0007669"/>
    <property type="project" value="InterPro"/>
</dbReference>
<dbReference type="CDD" id="cd00553">
    <property type="entry name" value="NAD_synthase"/>
    <property type="match status" value="1"/>
</dbReference>
<keyword evidence="3 7" id="KW-0436">Ligase</keyword>
<dbReference type="PROSITE" id="PS50263">
    <property type="entry name" value="CN_HYDROLASE"/>
    <property type="match status" value="1"/>
</dbReference>
<dbReference type="InterPro" id="IPR003010">
    <property type="entry name" value="C-N_Hydrolase"/>
</dbReference>
<feature type="binding site" evidence="7">
    <location>
        <position position="520"/>
    </location>
    <ligand>
        <name>deamido-NAD(+)</name>
        <dbReference type="ChEBI" id="CHEBI:58437"/>
        <note>ligand shared between two neighboring subunits</note>
    </ligand>
</feature>
<dbReference type="SUPFAM" id="SSF56317">
    <property type="entry name" value="Carbon-nitrogen hydrolase"/>
    <property type="match status" value="1"/>
</dbReference>
<dbReference type="GO" id="GO:0003952">
    <property type="term" value="F:NAD+ synthase (glutamine-hydrolyzing) activity"/>
    <property type="evidence" value="ECO:0007669"/>
    <property type="project" value="UniProtKB-UniRule"/>
</dbReference>
<dbReference type="NCBIfam" id="NF010588">
    <property type="entry name" value="PRK13981.1"/>
    <property type="match status" value="1"/>
</dbReference>
<evidence type="ECO:0000256" key="4">
    <source>
        <dbReference type="ARBA" id="ARBA00022741"/>
    </source>
</evidence>
<evidence type="ECO:0000256" key="3">
    <source>
        <dbReference type="ARBA" id="ARBA00022598"/>
    </source>
</evidence>
<feature type="active site" description="Proton acceptor; for glutaminase activity" evidence="7">
    <location>
        <position position="41"/>
    </location>
</feature>
<comment type="pathway">
    <text evidence="1 7 8">Cofactor biosynthesis; NAD(+) biosynthesis; NAD(+) from deamido-NAD(+) (L-Gln route): step 1/1.</text>
</comment>
<dbReference type="Proteomes" id="UP000885847">
    <property type="component" value="Unassembled WGS sequence"/>
</dbReference>
<dbReference type="Gene3D" id="3.40.50.620">
    <property type="entry name" value="HUPs"/>
    <property type="match status" value="1"/>
</dbReference>
<feature type="binding site" evidence="7">
    <location>
        <position position="409"/>
    </location>
    <ligand>
        <name>deamido-NAD(+)</name>
        <dbReference type="ChEBI" id="CHEBI:58437"/>
        <note>ligand shared between two neighboring subunits</note>
    </ligand>
</feature>
<feature type="binding site" evidence="7">
    <location>
        <position position="196"/>
    </location>
    <ligand>
        <name>L-glutamine</name>
        <dbReference type="ChEBI" id="CHEBI:58359"/>
    </ligand>
</feature>
<sequence>MKIALCQINPTVGDLEGNLQKILDFIKRAKKMGAELVIFPELATTGYFPFDLIHRSGFVEDVERINNEVKKHSRGIGVILGTITYTDPEKPIYNAKDPSSIAYGGGRIYHNSALFFHNKKLIFKYNKIKLPSFDIYNEERYFTPGDSAETVEFKGMKIGINICEDIWFENGPYEEEVKKDADLIVNISASPFFYDKPLLRFNMVSEKVKKSGIPTIYLNLVGGQDEVIFDGNSFVLNGEGKPLKKLKGFEEDMEIVELENKPIEITFYEKYASIYNALVLGIKDYFRKNGLKKAIVGLSGGIDSALVLALGSFALGRENITALFLPSRYTSTESVKDAEIVAKNLGIKLLTVSIDRAFNVIRDSLHPIFGERPFDITEENLQARIRGLLLMAYANKFGGMVLTTGNKSEIAVGYNTLYGDTVGGIAVIGDLYKRDVYHLCGWINENIQDVFPESLFTKPPSAELRKDQKDEDDLPPYSILDRVLEGLIEKNLGYKELLDIAGNRDVLEDILKRYYRNEYKRKQLPIVLKVSPKAFGIGRRMPITGGYRR</sequence>
<evidence type="ECO:0000256" key="9">
    <source>
        <dbReference type="RuleBase" id="RU003811"/>
    </source>
</evidence>
<dbReference type="UniPathway" id="UPA00253">
    <property type="reaction ID" value="UER00334"/>
</dbReference>
<feature type="active site" description="For glutaminase activity" evidence="7">
    <location>
        <position position="127"/>
    </location>
</feature>
<gene>
    <name evidence="7" type="primary">nadE</name>
    <name evidence="11" type="ORF">ENF18_00340</name>
</gene>
<keyword evidence="4 7" id="KW-0547">Nucleotide-binding</keyword>
<dbReference type="GO" id="GO:0008795">
    <property type="term" value="F:NAD+ synthase activity"/>
    <property type="evidence" value="ECO:0007669"/>
    <property type="project" value="UniProtKB-UniRule"/>
</dbReference>
<feature type="binding site" evidence="7">
    <location>
        <begin position="297"/>
        <end position="304"/>
    </location>
    <ligand>
        <name>ATP</name>
        <dbReference type="ChEBI" id="CHEBI:30616"/>
    </ligand>
</feature>
<dbReference type="InterPro" id="IPR014445">
    <property type="entry name" value="Gln-dep_NAD_synthase"/>
</dbReference>
<dbReference type="InterPro" id="IPR036526">
    <property type="entry name" value="C-N_Hydrolase_sf"/>
</dbReference>
<feature type="binding site" evidence="7">
    <location>
        <position position="190"/>
    </location>
    <ligand>
        <name>L-glutamine</name>
        <dbReference type="ChEBI" id="CHEBI:58359"/>
    </ligand>
</feature>
<dbReference type="PIRSF" id="PIRSF006630">
    <property type="entry name" value="NADS_GAT"/>
    <property type="match status" value="1"/>
</dbReference>
<comment type="similarity">
    <text evidence="9">Belongs to the NAD synthetase family.</text>
</comment>
<organism evidence="11">
    <name type="scientific">candidate division WOR-3 bacterium</name>
    <dbReference type="NCBI Taxonomy" id="2052148"/>
    <lineage>
        <taxon>Bacteria</taxon>
        <taxon>Bacteria division WOR-3</taxon>
    </lineage>
</organism>
<feature type="binding site" evidence="7">
    <location>
        <position position="404"/>
    </location>
    <ligand>
        <name>ATP</name>
        <dbReference type="ChEBI" id="CHEBI:30616"/>
    </ligand>
</feature>
<dbReference type="PANTHER" id="PTHR23090">
    <property type="entry name" value="NH 3 /GLUTAMINE-DEPENDENT NAD + SYNTHETASE"/>
    <property type="match status" value="1"/>
</dbReference>
<keyword evidence="5 7" id="KW-0067">ATP-binding</keyword>
<evidence type="ECO:0000313" key="11">
    <source>
        <dbReference type="EMBL" id="HDI82222.1"/>
    </source>
</evidence>
<comment type="caution">
    <text evidence="11">The sequence shown here is derived from an EMBL/GenBank/DDBJ whole genome shotgun (WGS) entry which is preliminary data.</text>
</comment>
<comment type="catalytic activity">
    <reaction evidence="7 8">
        <text>deamido-NAD(+) + L-glutamine + ATP + H2O = L-glutamate + AMP + diphosphate + NAD(+) + H(+)</text>
        <dbReference type="Rhea" id="RHEA:24384"/>
        <dbReference type="ChEBI" id="CHEBI:15377"/>
        <dbReference type="ChEBI" id="CHEBI:15378"/>
        <dbReference type="ChEBI" id="CHEBI:29985"/>
        <dbReference type="ChEBI" id="CHEBI:30616"/>
        <dbReference type="ChEBI" id="CHEBI:33019"/>
        <dbReference type="ChEBI" id="CHEBI:57540"/>
        <dbReference type="ChEBI" id="CHEBI:58359"/>
        <dbReference type="ChEBI" id="CHEBI:58437"/>
        <dbReference type="ChEBI" id="CHEBI:456215"/>
        <dbReference type="EC" id="6.3.5.1"/>
    </reaction>
</comment>
<evidence type="ECO:0000256" key="5">
    <source>
        <dbReference type="ARBA" id="ARBA00022840"/>
    </source>
</evidence>
<dbReference type="NCBIfam" id="TIGR00552">
    <property type="entry name" value="nadE"/>
    <property type="match status" value="1"/>
</dbReference>
<accession>A0A7C0ZDX1</accession>
<dbReference type="GO" id="GO:0005524">
    <property type="term" value="F:ATP binding"/>
    <property type="evidence" value="ECO:0007669"/>
    <property type="project" value="UniProtKB-UniRule"/>
</dbReference>
<dbReference type="HAMAP" id="MF_02090">
    <property type="entry name" value="NadE_glutamine_dep"/>
    <property type="match status" value="1"/>
</dbReference>
<dbReference type="GO" id="GO:0009435">
    <property type="term" value="P:NAD+ biosynthetic process"/>
    <property type="evidence" value="ECO:0007669"/>
    <property type="project" value="UniProtKB-UniRule"/>
</dbReference>
<dbReference type="CDD" id="cd07570">
    <property type="entry name" value="GAT_Gln-NAD-synth"/>
    <property type="match status" value="1"/>
</dbReference>
<dbReference type="InterPro" id="IPR014729">
    <property type="entry name" value="Rossmann-like_a/b/a_fold"/>
</dbReference>
<comment type="caution">
    <text evidence="7">Lacks conserved residue(s) required for the propagation of feature annotation.</text>
</comment>
<dbReference type="SUPFAM" id="SSF52402">
    <property type="entry name" value="Adenine nucleotide alpha hydrolases-like"/>
    <property type="match status" value="1"/>
</dbReference>
<evidence type="ECO:0000256" key="6">
    <source>
        <dbReference type="ARBA" id="ARBA00023027"/>
    </source>
</evidence>
<proteinExistence type="inferred from homology"/>
<keyword evidence="6 7" id="KW-0520">NAD</keyword>
<dbReference type="AlphaFoldDB" id="A0A7C0ZDX1"/>
<dbReference type="Gene3D" id="3.60.110.10">
    <property type="entry name" value="Carbon-nitrogen hydrolase"/>
    <property type="match status" value="1"/>
</dbReference>
<reference evidence="11" key="1">
    <citation type="journal article" date="2020" name="mSystems">
        <title>Genome- and Community-Level Interaction Insights into Carbon Utilization and Element Cycling Functions of Hydrothermarchaeota in Hydrothermal Sediment.</title>
        <authorList>
            <person name="Zhou Z."/>
            <person name="Liu Y."/>
            <person name="Xu W."/>
            <person name="Pan J."/>
            <person name="Luo Z.H."/>
            <person name="Li M."/>
        </authorList>
    </citation>
    <scope>NUCLEOTIDE SEQUENCE [LARGE SCALE GENOMIC DNA]</scope>
    <source>
        <strain evidence="11">HyVt-102</strain>
    </source>
</reference>
<comment type="similarity">
    <text evidence="2 7 8">In the C-terminal section; belongs to the NAD synthetase family.</text>
</comment>
<dbReference type="PANTHER" id="PTHR23090:SF9">
    <property type="entry name" value="GLUTAMINE-DEPENDENT NAD(+) SYNTHETASE"/>
    <property type="match status" value="1"/>
</dbReference>
<evidence type="ECO:0000256" key="7">
    <source>
        <dbReference type="HAMAP-Rule" id="MF_02090"/>
    </source>
</evidence>
<evidence type="ECO:0000256" key="2">
    <source>
        <dbReference type="ARBA" id="ARBA00007145"/>
    </source>
</evidence>
<feature type="active site" description="Nucleophile; for glutaminase activity" evidence="7">
    <location>
        <position position="163"/>
    </location>
</feature>
<dbReference type="GO" id="GO:0005737">
    <property type="term" value="C:cytoplasm"/>
    <property type="evidence" value="ECO:0007669"/>
    <property type="project" value="InterPro"/>
</dbReference>
<dbReference type="InterPro" id="IPR022310">
    <property type="entry name" value="NAD/GMP_synthase"/>
</dbReference>
<dbReference type="FunFam" id="3.40.50.620:FF:000106">
    <property type="entry name" value="Glutamine-dependent NAD(+) synthetase"/>
    <property type="match status" value="1"/>
</dbReference>
<dbReference type="EC" id="6.3.5.1" evidence="7 8"/>
<evidence type="ECO:0000256" key="1">
    <source>
        <dbReference type="ARBA" id="ARBA00005188"/>
    </source>
</evidence>
<comment type="function">
    <text evidence="7">Catalyzes the ATP-dependent amidation of deamido-NAD to form NAD. Uses L-glutamine as a nitrogen source.</text>
</comment>
<name>A0A7C0ZDX1_UNCW3</name>
<protein>
    <recommendedName>
        <fullName evidence="7 8">Glutamine-dependent NAD(+) synthetase</fullName>
        <ecNumber evidence="7 8">6.3.5.1</ecNumber>
    </recommendedName>
    <alternativeName>
        <fullName evidence="7 8">NAD(+) synthase [glutamine-hydrolyzing]</fullName>
    </alternativeName>
</protein>
<dbReference type="Pfam" id="PF02540">
    <property type="entry name" value="NAD_synthase"/>
    <property type="match status" value="1"/>
</dbReference>
<feature type="domain" description="CN hydrolase" evidence="10">
    <location>
        <begin position="1"/>
        <end position="262"/>
    </location>
</feature>
<dbReference type="EMBL" id="DQWE01000016">
    <property type="protein sequence ID" value="HDI82222.1"/>
    <property type="molecule type" value="Genomic_DNA"/>
</dbReference>
<dbReference type="InterPro" id="IPR003694">
    <property type="entry name" value="NAD_synthase"/>
</dbReference>
<evidence type="ECO:0000256" key="8">
    <source>
        <dbReference type="PIRNR" id="PIRNR006630"/>
    </source>
</evidence>
<dbReference type="Pfam" id="PF00795">
    <property type="entry name" value="CN_hydrolase"/>
    <property type="match status" value="1"/>
</dbReference>
<evidence type="ECO:0000259" key="10">
    <source>
        <dbReference type="PROSITE" id="PS50263"/>
    </source>
</evidence>
<feature type="binding site" evidence="7">
    <location>
        <position position="380"/>
    </location>
    <ligand>
        <name>deamido-NAD(+)</name>
        <dbReference type="ChEBI" id="CHEBI:58437"/>
        <note>ligand shared between two neighboring subunits</note>
    </ligand>
</feature>